<evidence type="ECO:0000256" key="1">
    <source>
        <dbReference type="ARBA" id="ARBA00008779"/>
    </source>
</evidence>
<dbReference type="PANTHER" id="PTHR43108:SF8">
    <property type="entry name" value="SD21168P"/>
    <property type="match status" value="1"/>
</dbReference>
<dbReference type="InterPro" id="IPR024607">
    <property type="entry name" value="Sulfatase_CS"/>
</dbReference>
<dbReference type="Pfam" id="PF00884">
    <property type="entry name" value="Sulfatase"/>
    <property type="match status" value="1"/>
</dbReference>
<name>A0A168TA16_ABSGL</name>
<dbReference type="FunCoup" id="A0A168TA16">
    <property type="interactions" value="1"/>
</dbReference>
<keyword evidence="3" id="KW-0378">Hydrolase</keyword>
<dbReference type="InParanoid" id="A0A168TA16"/>
<dbReference type="GO" id="GO:0008449">
    <property type="term" value="F:N-acetylglucosamine-6-sulfatase activity"/>
    <property type="evidence" value="ECO:0007669"/>
    <property type="project" value="TreeGrafter"/>
</dbReference>
<dbReference type="Proteomes" id="UP000078561">
    <property type="component" value="Unassembled WGS sequence"/>
</dbReference>
<dbReference type="AlphaFoldDB" id="A0A168TA16"/>
<accession>A0A168TA16</accession>
<gene>
    <name evidence="8" type="primary">ABSGL_15423.1 scaffold 16614</name>
</gene>
<feature type="domain" description="Sulfatase N-terminal" evidence="7">
    <location>
        <begin position="35"/>
        <end position="377"/>
    </location>
</feature>
<comment type="PTM">
    <text evidence="5">The conversion to 3-oxoalanine (also known as C-formylglycine, FGly), of a serine or cysteine residue in prokaryotes and of a cysteine residue in eukaryotes, is critical for catalytic activity.</text>
</comment>
<comment type="similarity">
    <text evidence="1">Belongs to the sulfatase family.</text>
</comment>
<dbReference type="InterPro" id="IPR000917">
    <property type="entry name" value="Sulfatase_N"/>
</dbReference>
<keyword evidence="9" id="KW-1185">Reference proteome</keyword>
<dbReference type="EMBL" id="LT555165">
    <property type="protein sequence ID" value="SAM09722.1"/>
    <property type="molecule type" value="Genomic_DNA"/>
</dbReference>
<dbReference type="GO" id="GO:0018958">
    <property type="term" value="P:phenol-containing compound metabolic process"/>
    <property type="evidence" value="ECO:0007669"/>
    <property type="project" value="InterPro"/>
</dbReference>
<dbReference type="InterPro" id="IPR012083">
    <property type="entry name" value="Arylsulfatase"/>
</dbReference>
<evidence type="ECO:0000256" key="5">
    <source>
        <dbReference type="PIRSR" id="PIRSR000972-50"/>
    </source>
</evidence>
<evidence type="ECO:0000256" key="2">
    <source>
        <dbReference type="ARBA" id="ARBA00022729"/>
    </source>
</evidence>
<keyword evidence="4" id="KW-0325">Glycoprotein</keyword>
<dbReference type="OrthoDB" id="103349at2759"/>
<dbReference type="CDD" id="cd16147">
    <property type="entry name" value="G6S"/>
    <property type="match status" value="1"/>
</dbReference>
<dbReference type="STRING" id="4829.A0A168TA16"/>
<sequence>MKLTLLGSAALFLLQTLSTAQAATNDHHHGPTEKPNILFIFTDDQDARLNSIDYMPNLQKHLVKQGTIHRNHYATIAVCCPSRVSLLRGQYAHNTNITDVSPPYGGYTRFNKLGLGESTLPAGYHTSYIGKLMNEYSVNNYNNPKPKGFDYQDQLVDPYTYVYNKPVFSKDGEAPVYYKNAYQTDVVHAKGLEALKKHRHSDKPFFLWIAPMAPHGQFKMGDNGSMTTEPPVPAARHAHLFKDVKIARTPNFNPKQQTKTASFWKELSHLNTTIVEQFDEIHRNRLRALQSVDEMIGSLFTELEHQGKLDNTYVVYSADNGYHIGQHRAYPGKCGNIEEDINVPFIIRGPGIPKGKISDVVSAHHDIAPTLLALAKGSQFVPEWVDGGVIPLTKQLQKHPKPVAKESFAVEFWMDSSMPEFYPELKLSGSNVYKTLRVISKDYNYMYSVWCTGEHEFYNLKKDPYETTNVYDHIDPQLVNRLDALLLVLKTCRAEACRDPWRILHPDDRSVKTLADALHHKFDKHYTQFKKVAFAECSPFFSLPNEQPVVGQHFLANRTLNDDQQFPKAKKVEKTIQKILRSSITQHPTDGIVDKDDIDEVIRLQKLVPGPDNQGLVGATPLSDDFETLATPVPEELVNSNINWVKHGYYTSFGN</sequence>
<dbReference type="OMA" id="GHNENWL"/>
<dbReference type="GO" id="GO:0005539">
    <property type="term" value="F:glycosaminoglycan binding"/>
    <property type="evidence" value="ECO:0007669"/>
    <property type="project" value="TreeGrafter"/>
</dbReference>
<dbReference type="GO" id="GO:0004065">
    <property type="term" value="F:arylsulfatase activity"/>
    <property type="evidence" value="ECO:0007669"/>
    <property type="project" value="InterPro"/>
</dbReference>
<organism evidence="8">
    <name type="scientific">Absidia glauca</name>
    <name type="common">Pin mould</name>
    <dbReference type="NCBI Taxonomy" id="4829"/>
    <lineage>
        <taxon>Eukaryota</taxon>
        <taxon>Fungi</taxon>
        <taxon>Fungi incertae sedis</taxon>
        <taxon>Mucoromycota</taxon>
        <taxon>Mucoromycotina</taxon>
        <taxon>Mucoromycetes</taxon>
        <taxon>Mucorales</taxon>
        <taxon>Cunninghamellaceae</taxon>
        <taxon>Absidia</taxon>
    </lineage>
</organism>
<dbReference type="PIRSF" id="PIRSF000972">
    <property type="entry name" value="Arylsulf_plant"/>
    <property type="match status" value="1"/>
</dbReference>
<dbReference type="InterPro" id="IPR017850">
    <property type="entry name" value="Alkaline_phosphatase_core_sf"/>
</dbReference>
<evidence type="ECO:0000259" key="7">
    <source>
        <dbReference type="Pfam" id="PF00884"/>
    </source>
</evidence>
<feature type="signal peptide" evidence="6">
    <location>
        <begin position="1"/>
        <end position="22"/>
    </location>
</feature>
<evidence type="ECO:0000256" key="6">
    <source>
        <dbReference type="SAM" id="SignalP"/>
    </source>
</evidence>
<keyword evidence="2 6" id="KW-0732">Signal</keyword>
<feature type="chain" id="PRO_5007900436" description="Sulfatase N-terminal domain-containing protein" evidence="6">
    <location>
        <begin position="23"/>
        <end position="655"/>
    </location>
</feature>
<evidence type="ECO:0000313" key="9">
    <source>
        <dbReference type="Proteomes" id="UP000078561"/>
    </source>
</evidence>
<dbReference type="PROSITE" id="PS00523">
    <property type="entry name" value="SULFATASE_1"/>
    <property type="match status" value="1"/>
</dbReference>
<evidence type="ECO:0000313" key="8">
    <source>
        <dbReference type="EMBL" id="SAM09722.1"/>
    </source>
</evidence>
<dbReference type="SUPFAM" id="SSF53649">
    <property type="entry name" value="Alkaline phosphatase-like"/>
    <property type="match status" value="1"/>
</dbReference>
<evidence type="ECO:0000256" key="4">
    <source>
        <dbReference type="ARBA" id="ARBA00023180"/>
    </source>
</evidence>
<evidence type="ECO:0000256" key="3">
    <source>
        <dbReference type="ARBA" id="ARBA00022801"/>
    </source>
</evidence>
<dbReference type="PANTHER" id="PTHR43108">
    <property type="entry name" value="N-ACETYLGLUCOSAMINE-6-SULFATASE FAMILY MEMBER"/>
    <property type="match status" value="1"/>
</dbReference>
<feature type="modified residue" description="3-oxoalanine (Cys)" evidence="5">
    <location>
        <position position="79"/>
    </location>
</feature>
<dbReference type="Gene3D" id="3.40.720.10">
    <property type="entry name" value="Alkaline Phosphatase, subunit A"/>
    <property type="match status" value="1"/>
</dbReference>
<reference evidence="8" key="1">
    <citation type="submission" date="2016-04" db="EMBL/GenBank/DDBJ databases">
        <authorList>
            <person name="Evans L.H."/>
            <person name="Alamgir A."/>
            <person name="Owens N."/>
            <person name="Weber N.D."/>
            <person name="Virtaneva K."/>
            <person name="Barbian K."/>
            <person name="Babar A."/>
            <person name="Rosenke K."/>
        </authorList>
    </citation>
    <scope>NUCLEOTIDE SEQUENCE [LARGE SCALE GENOMIC DNA]</scope>
    <source>
        <strain evidence="8">CBS 101.48</strain>
    </source>
</reference>
<protein>
    <recommendedName>
        <fullName evidence="7">Sulfatase N-terminal domain-containing protein</fullName>
    </recommendedName>
</protein>
<proteinExistence type="inferred from homology"/>